<reference evidence="1" key="1">
    <citation type="submission" date="2023-10" db="EMBL/GenBank/DDBJ databases">
        <authorList>
            <person name="Rodriguez Cubillos JULIANA M."/>
            <person name="De Vega J."/>
        </authorList>
    </citation>
    <scope>NUCLEOTIDE SEQUENCE</scope>
</reference>
<proteinExistence type="predicted"/>
<dbReference type="EMBL" id="CASHSV030000311">
    <property type="protein sequence ID" value="CAJ2660739.1"/>
    <property type="molecule type" value="Genomic_DNA"/>
</dbReference>
<sequence>MQASKQLQPPTHTCLESNLTSTLEKFIRLASLRPSITPHNSAIYASPIPISLEKPISHSPSLSLMTPPHPMIPSLQAPLIFKHTHPTLGRWFPSNLDYCLLKLVPFLNHSICHHVAINALPNKLSLIDGAYEVFFLFLLVPPIPSKMTCHCPKTTPFTILCNNHTDPIPSPFDASAHLSVICHV</sequence>
<name>A0ACB0KU95_TRIPR</name>
<dbReference type="Proteomes" id="UP001177021">
    <property type="component" value="Unassembled WGS sequence"/>
</dbReference>
<organism evidence="1 2">
    <name type="scientific">Trifolium pratense</name>
    <name type="common">Red clover</name>
    <dbReference type="NCBI Taxonomy" id="57577"/>
    <lineage>
        <taxon>Eukaryota</taxon>
        <taxon>Viridiplantae</taxon>
        <taxon>Streptophyta</taxon>
        <taxon>Embryophyta</taxon>
        <taxon>Tracheophyta</taxon>
        <taxon>Spermatophyta</taxon>
        <taxon>Magnoliopsida</taxon>
        <taxon>eudicotyledons</taxon>
        <taxon>Gunneridae</taxon>
        <taxon>Pentapetalae</taxon>
        <taxon>rosids</taxon>
        <taxon>fabids</taxon>
        <taxon>Fabales</taxon>
        <taxon>Fabaceae</taxon>
        <taxon>Papilionoideae</taxon>
        <taxon>50 kb inversion clade</taxon>
        <taxon>NPAAA clade</taxon>
        <taxon>Hologalegina</taxon>
        <taxon>IRL clade</taxon>
        <taxon>Trifolieae</taxon>
        <taxon>Trifolium</taxon>
    </lineage>
</organism>
<comment type="caution">
    <text evidence="1">The sequence shown here is derived from an EMBL/GenBank/DDBJ whole genome shotgun (WGS) entry which is preliminary data.</text>
</comment>
<gene>
    <name evidence="1" type="ORF">MILVUS5_LOCUS26623</name>
</gene>
<accession>A0ACB0KU95</accession>
<protein>
    <submittedName>
        <fullName evidence="1">Uncharacterized protein</fullName>
    </submittedName>
</protein>
<keyword evidence="2" id="KW-1185">Reference proteome</keyword>
<evidence type="ECO:0000313" key="1">
    <source>
        <dbReference type="EMBL" id="CAJ2660739.1"/>
    </source>
</evidence>
<evidence type="ECO:0000313" key="2">
    <source>
        <dbReference type="Proteomes" id="UP001177021"/>
    </source>
</evidence>